<evidence type="ECO:0000313" key="2">
    <source>
        <dbReference type="EMBL" id="TJZ81843.1"/>
    </source>
</evidence>
<evidence type="ECO:0000313" key="3">
    <source>
        <dbReference type="Proteomes" id="UP000306223"/>
    </source>
</evidence>
<dbReference type="EMBL" id="SUNH01000027">
    <property type="protein sequence ID" value="TJZ81843.1"/>
    <property type="molecule type" value="Genomic_DNA"/>
</dbReference>
<reference evidence="2 3" key="1">
    <citation type="submission" date="2019-04" db="EMBL/GenBank/DDBJ databases">
        <authorList>
            <person name="Li J."/>
        </authorList>
    </citation>
    <scope>NUCLEOTIDE SEQUENCE [LARGE SCALE GENOMIC DNA]</scope>
    <source>
        <strain evidence="2 3">CCTCC AB2016182</strain>
    </source>
</reference>
<gene>
    <name evidence="2" type="ORF">FA740_16205</name>
</gene>
<dbReference type="Proteomes" id="UP000306223">
    <property type="component" value="Unassembled WGS sequence"/>
</dbReference>
<proteinExistence type="predicted"/>
<organism evidence="2 3">
    <name type="scientific">Paracoccus hibiscisoli</name>
    <dbReference type="NCBI Taxonomy" id="2023261"/>
    <lineage>
        <taxon>Bacteria</taxon>
        <taxon>Pseudomonadati</taxon>
        <taxon>Pseudomonadota</taxon>
        <taxon>Alphaproteobacteria</taxon>
        <taxon>Rhodobacterales</taxon>
        <taxon>Paracoccaceae</taxon>
        <taxon>Paracoccus</taxon>
    </lineage>
</organism>
<dbReference type="RefSeq" id="WP_136857855.1">
    <property type="nucleotide sequence ID" value="NZ_SUNH01000027.1"/>
</dbReference>
<evidence type="ECO:0000256" key="1">
    <source>
        <dbReference type="SAM" id="MobiDB-lite"/>
    </source>
</evidence>
<sequence length="166" mass="17442">MTRLTLPLLIVALTASGCGRFGDSGWNPLGWGPGTASPQTLAPEGGYPQVRDPRPTVPQILDAGWQPLADGRLLVLRGFGPVKGYHSAALVPAVARPGDPLQPDADGVLRLRFVAVPPAADATAARLPANPVTDSITVAVPISFLRLSRLTAIEIEGGDRMITLRR</sequence>
<accession>A0A4U0QJI6</accession>
<dbReference type="OrthoDB" id="7773807at2"/>
<name>A0A4U0QJI6_9RHOB</name>
<dbReference type="PROSITE" id="PS51257">
    <property type="entry name" value="PROKAR_LIPOPROTEIN"/>
    <property type="match status" value="1"/>
</dbReference>
<protein>
    <submittedName>
        <fullName evidence="2">Uncharacterized protein</fullName>
    </submittedName>
</protein>
<dbReference type="AlphaFoldDB" id="A0A4U0QJI6"/>
<keyword evidence="3" id="KW-1185">Reference proteome</keyword>
<comment type="caution">
    <text evidence="2">The sequence shown here is derived from an EMBL/GenBank/DDBJ whole genome shotgun (WGS) entry which is preliminary data.</text>
</comment>
<feature type="region of interest" description="Disordered" evidence="1">
    <location>
        <begin position="30"/>
        <end position="55"/>
    </location>
</feature>